<comment type="caution">
    <text evidence="1">The sequence shown here is derived from an EMBL/GenBank/DDBJ whole genome shotgun (WGS) entry which is preliminary data.</text>
</comment>
<accession>A0ACB9FGC1</accession>
<gene>
    <name evidence="1" type="ORF">L6452_01524</name>
</gene>
<evidence type="ECO:0000313" key="1">
    <source>
        <dbReference type="EMBL" id="KAI3770393.1"/>
    </source>
</evidence>
<name>A0ACB9FGC1_ARCLA</name>
<protein>
    <submittedName>
        <fullName evidence="1">Uncharacterized protein</fullName>
    </submittedName>
</protein>
<organism evidence="1 2">
    <name type="scientific">Arctium lappa</name>
    <name type="common">Greater burdock</name>
    <name type="synonym">Lappa major</name>
    <dbReference type="NCBI Taxonomy" id="4217"/>
    <lineage>
        <taxon>Eukaryota</taxon>
        <taxon>Viridiplantae</taxon>
        <taxon>Streptophyta</taxon>
        <taxon>Embryophyta</taxon>
        <taxon>Tracheophyta</taxon>
        <taxon>Spermatophyta</taxon>
        <taxon>Magnoliopsida</taxon>
        <taxon>eudicotyledons</taxon>
        <taxon>Gunneridae</taxon>
        <taxon>Pentapetalae</taxon>
        <taxon>asterids</taxon>
        <taxon>campanulids</taxon>
        <taxon>Asterales</taxon>
        <taxon>Asteraceae</taxon>
        <taxon>Carduoideae</taxon>
        <taxon>Cardueae</taxon>
        <taxon>Arctiinae</taxon>
        <taxon>Arctium</taxon>
    </lineage>
</organism>
<evidence type="ECO:0000313" key="2">
    <source>
        <dbReference type="Proteomes" id="UP001055879"/>
    </source>
</evidence>
<dbReference type="EMBL" id="CM042047">
    <property type="protein sequence ID" value="KAI3770393.1"/>
    <property type="molecule type" value="Genomic_DNA"/>
</dbReference>
<sequence>MSNQLMMSEGYSFEFNNMTLSEVRAKAKQLAGRLSTSSRMIDEYDKEDKMLKAENKALQIQNSSLLIQINALKENSKDSNSLIDFSGIIESKEKEIFDLQAKLKRSESSSTWSKKDAMQRELEDLKRSTSVARDTSRGRRQINSQLCADRDKFKDKVLSLEVEIEKLKEKATQDRDNTIAQDEMLKIEKERKEFAKKFSDFSRKAFEEKKSLELRCVKLSQQVSDFEKVIILEREKAENEKKKAELKDINKDFSEEKKIFETEIAKLTRKLSELLTNIMKEKNAKSELHKKFDLIEKERNSLSSKIKELEEIVFKVKLTEHNTPESIAQSPKDDLADSNSSSKTTSSSHFSNVFYNPFYDLDDCLTSKSTDQIRPSNLFYDKNVDGSGNIKKTKSQKKSFWRKDAENNKGNWIWRVKGSPEEKKKAESFVHTTNAKWNNASKGKIFGKPDLVYTINQLIRLAQKKISCSYCGSNDFVRKDYVNNWYGSYFISPTRTATNPLGPKYQWVQKAKSVLQAPNV</sequence>
<proteinExistence type="predicted"/>
<reference evidence="2" key="1">
    <citation type="journal article" date="2022" name="Mol. Ecol. Resour.">
        <title>The genomes of chicory, endive, great burdock and yacon provide insights into Asteraceae palaeo-polyploidization history and plant inulin production.</title>
        <authorList>
            <person name="Fan W."/>
            <person name="Wang S."/>
            <person name="Wang H."/>
            <person name="Wang A."/>
            <person name="Jiang F."/>
            <person name="Liu H."/>
            <person name="Zhao H."/>
            <person name="Xu D."/>
            <person name="Zhang Y."/>
        </authorList>
    </citation>
    <scope>NUCLEOTIDE SEQUENCE [LARGE SCALE GENOMIC DNA]</scope>
    <source>
        <strain evidence="2">cv. Niubang</strain>
    </source>
</reference>
<reference evidence="1 2" key="2">
    <citation type="journal article" date="2022" name="Mol. Ecol. Resour.">
        <title>The genomes of chicory, endive, great burdock and yacon provide insights into Asteraceae paleo-polyploidization history and plant inulin production.</title>
        <authorList>
            <person name="Fan W."/>
            <person name="Wang S."/>
            <person name="Wang H."/>
            <person name="Wang A."/>
            <person name="Jiang F."/>
            <person name="Liu H."/>
            <person name="Zhao H."/>
            <person name="Xu D."/>
            <person name="Zhang Y."/>
        </authorList>
    </citation>
    <scope>NUCLEOTIDE SEQUENCE [LARGE SCALE GENOMIC DNA]</scope>
    <source>
        <strain evidence="2">cv. Niubang</strain>
    </source>
</reference>
<dbReference type="Proteomes" id="UP001055879">
    <property type="component" value="Linkage Group LG01"/>
</dbReference>
<keyword evidence="2" id="KW-1185">Reference proteome</keyword>